<dbReference type="Proteomes" id="UP000215483">
    <property type="component" value="Unassembled WGS sequence"/>
</dbReference>
<keyword evidence="1" id="KW-0723">Serine/threonine-protein kinase</keyword>
<dbReference type="PANTHER" id="PTHR35526">
    <property type="entry name" value="ANTI-SIGMA-F FACTOR RSBW-RELATED"/>
    <property type="match status" value="1"/>
</dbReference>
<reference evidence="3 4" key="1">
    <citation type="submission" date="2016-07" db="EMBL/GenBank/DDBJ databases">
        <title>Draft genome of Streptomyces diastatochromogenes.</title>
        <authorList>
            <person name="Podduturi R."/>
            <person name="Lukassen M.B."/>
            <person name="Clausen N."/>
            <person name="Nielsen J.L."/>
            <person name="Jorgensen N.O."/>
        </authorList>
    </citation>
    <scope>NUCLEOTIDE SEQUENCE [LARGE SCALE GENOMIC DNA]</scope>
    <source>
        <strain evidence="3 4">DSM 40608</strain>
    </source>
</reference>
<evidence type="ECO:0000313" key="3">
    <source>
        <dbReference type="EMBL" id="OXY95067.1"/>
    </source>
</evidence>
<protein>
    <recommendedName>
        <fullName evidence="2">Histidine kinase/HSP90-like ATPase domain-containing protein</fullName>
    </recommendedName>
</protein>
<evidence type="ECO:0000259" key="2">
    <source>
        <dbReference type="Pfam" id="PF13581"/>
    </source>
</evidence>
<organism evidence="3 4">
    <name type="scientific">Streptomyces diastatochromogenes</name>
    <dbReference type="NCBI Taxonomy" id="42236"/>
    <lineage>
        <taxon>Bacteria</taxon>
        <taxon>Bacillati</taxon>
        <taxon>Actinomycetota</taxon>
        <taxon>Actinomycetes</taxon>
        <taxon>Kitasatosporales</taxon>
        <taxon>Streptomycetaceae</taxon>
        <taxon>Streptomyces</taxon>
    </lineage>
</organism>
<proteinExistence type="predicted"/>
<accession>A0A233SHD5</accession>
<dbReference type="SUPFAM" id="SSF55874">
    <property type="entry name" value="ATPase domain of HSP90 chaperone/DNA topoisomerase II/histidine kinase"/>
    <property type="match status" value="1"/>
</dbReference>
<keyword evidence="1" id="KW-0808">Transferase</keyword>
<dbReference type="InterPro" id="IPR003594">
    <property type="entry name" value="HATPase_dom"/>
</dbReference>
<keyword evidence="1" id="KW-0418">Kinase</keyword>
<name>A0A233SHD5_STRDA</name>
<dbReference type="InterPro" id="IPR036890">
    <property type="entry name" value="HATPase_C_sf"/>
</dbReference>
<dbReference type="Pfam" id="PF13581">
    <property type="entry name" value="HATPase_c_2"/>
    <property type="match status" value="1"/>
</dbReference>
<dbReference type="CDD" id="cd16936">
    <property type="entry name" value="HATPase_RsbW-like"/>
    <property type="match status" value="1"/>
</dbReference>
<dbReference type="InterPro" id="IPR050267">
    <property type="entry name" value="Anti-sigma-factor_SerPK"/>
</dbReference>
<dbReference type="Gene3D" id="3.30.565.10">
    <property type="entry name" value="Histidine kinase-like ATPase, C-terminal domain"/>
    <property type="match status" value="1"/>
</dbReference>
<feature type="domain" description="Histidine kinase/HSP90-like ATPase" evidence="2">
    <location>
        <begin position="3"/>
        <end position="107"/>
    </location>
</feature>
<dbReference type="AlphaFoldDB" id="A0A233SHD5"/>
<comment type="caution">
    <text evidence="3">The sequence shown here is derived from an EMBL/GenBank/DDBJ whole genome shotgun (WGS) entry which is preliminary data.</text>
</comment>
<evidence type="ECO:0000313" key="4">
    <source>
        <dbReference type="Proteomes" id="UP000215483"/>
    </source>
</evidence>
<dbReference type="GO" id="GO:0004674">
    <property type="term" value="F:protein serine/threonine kinase activity"/>
    <property type="evidence" value="ECO:0007669"/>
    <property type="project" value="UniProtKB-KW"/>
</dbReference>
<sequence>MRCVLEYWRIAPELGEALLLAGTELLSNAIRHAGDVTGSLRVTVTLAEGWLQLDVADGDPCMPCFGLDADGEAEGGRGLMIVSFLVREAGGELTAFRAGSGKVVRVRLPAV</sequence>
<dbReference type="PANTHER" id="PTHR35526:SF3">
    <property type="entry name" value="ANTI-SIGMA-F FACTOR RSBW"/>
    <property type="match status" value="1"/>
</dbReference>
<dbReference type="EMBL" id="MCGQ01000014">
    <property type="protein sequence ID" value="OXY95067.1"/>
    <property type="molecule type" value="Genomic_DNA"/>
</dbReference>
<gene>
    <name evidence="3" type="ORF">BEK98_18195</name>
</gene>
<keyword evidence="4" id="KW-1185">Reference proteome</keyword>
<evidence type="ECO:0000256" key="1">
    <source>
        <dbReference type="ARBA" id="ARBA00022527"/>
    </source>
</evidence>